<dbReference type="PANTHER" id="PTHR37422:SF23">
    <property type="entry name" value="TEICHURONIC ACID BIOSYNTHESIS PROTEIN TUAE"/>
    <property type="match status" value="1"/>
</dbReference>
<dbReference type="Proteomes" id="UP000465601">
    <property type="component" value="Unassembled WGS sequence"/>
</dbReference>
<evidence type="ECO:0000256" key="4">
    <source>
        <dbReference type="ARBA" id="ARBA00023136"/>
    </source>
</evidence>
<feature type="transmembrane region" description="Helical" evidence="6">
    <location>
        <begin position="205"/>
        <end position="221"/>
    </location>
</feature>
<evidence type="ECO:0000256" key="2">
    <source>
        <dbReference type="ARBA" id="ARBA00022692"/>
    </source>
</evidence>
<feature type="transmembrane region" description="Helical" evidence="6">
    <location>
        <begin position="107"/>
        <end position="124"/>
    </location>
</feature>
<organism evidence="8 9">
    <name type="scientific">Alkaliphilus serpentinus</name>
    <dbReference type="NCBI Taxonomy" id="1482731"/>
    <lineage>
        <taxon>Bacteria</taxon>
        <taxon>Bacillati</taxon>
        <taxon>Bacillota</taxon>
        <taxon>Clostridia</taxon>
        <taxon>Peptostreptococcales</taxon>
        <taxon>Natronincolaceae</taxon>
        <taxon>Alkaliphilus</taxon>
    </lineage>
</organism>
<dbReference type="SUPFAM" id="SSF48452">
    <property type="entry name" value="TPR-like"/>
    <property type="match status" value="1"/>
</dbReference>
<feature type="transmembrane region" description="Helical" evidence="6">
    <location>
        <begin position="626"/>
        <end position="647"/>
    </location>
</feature>
<dbReference type="Gene3D" id="1.25.40.10">
    <property type="entry name" value="Tetratricopeptide repeat domain"/>
    <property type="match status" value="1"/>
</dbReference>
<dbReference type="Gene3D" id="2.60.120.260">
    <property type="entry name" value="Galactose-binding domain-like"/>
    <property type="match status" value="1"/>
</dbReference>
<feature type="transmembrane region" description="Helical" evidence="6">
    <location>
        <begin position="530"/>
        <end position="553"/>
    </location>
</feature>
<evidence type="ECO:0000256" key="1">
    <source>
        <dbReference type="ARBA" id="ARBA00004141"/>
    </source>
</evidence>
<feature type="transmembrane region" description="Helical" evidence="6">
    <location>
        <begin position="312"/>
        <end position="334"/>
    </location>
</feature>
<evidence type="ECO:0000256" key="3">
    <source>
        <dbReference type="ARBA" id="ARBA00022989"/>
    </source>
</evidence>
<evidence type="ECO:0000256" key="5">
    <source>
        <dbReference type="PROSITE-ProRule" id="PRU00339"/>
    </source>
</evidence>
<evidence type="ECO:0000313" key="8">
    <source>
        <dbReference type="EMBL" id="KAB3529714.1"/>
    </source>
</evidence>
<dbReference type="PANTHER" id="PTHR37422">
    <property type="entry name" value="TEICHURONIC ACID BIOSYNTHESIS PROTEIN TUAE"/>
    <property type="match status" value="1"/>
</dbReference>
<feature type="transmembrane region" description="Helical" evidence="6">
    <location>
        <begin position="565"/>
        <end position="582"/>
    </location>
</feature>
<dbReference type="InterPro" id="IPR007016">
    <property type="entry name" value="O-antigen_ligase-rel_domated"/>
</dbReference>
<keyword evidence="5" id="KW-0802">TPR repeat</keyword>
<reference evidence="8 9" key="1">
    <citation type="submission" date="2019-10" db="EMBL/GenBank/DDBJ databases">
        <title>Alkaliphilus serpentinus sp. nov. and Alkaliphilus pronyensis sp. nov., two novel anaerobic alkaliphilic species isolated from the serpentinized-hosted hydrothermal field of the Prony Bay (New Caledonia).</title>
        <authorList>
            <person name="Postec A."/>
        </authorList>
    </citation>
    <scope>NUCLEOTIDE SEQUENCE [LARGE SCALE GENOMIC DNA]</scope>
    <source>
        <strain evidence="8 9">LacT</strain>
    </source>
</reference>
<comment type="subcellular location">
    <subcellularLocation>
        <location evidence="1">Membrane</location>
        <topology evidence="1">Multi-pass membrane protein</topology>
    </subcellularLocation>
</comment>
<protein>
    <recommendedName>
        <fullName evidence="7">O-antigen ligase-related domain-containing protein</fullName>
    </recommendedName>
</protein>
<feature type="transmembrane region" description="Helical" evidence="6">
    <location>
        <begin position="180"/>
        <end position="198"/>
    </location>
</feature>
<feature type="transmembrane region" description="Helical" evidence="6">
    <location>
        <begin position="136"/>
        <end position="160"/>
    </location>
</feature>
<dbReference type="InterPro" id="IPR011990">
    <property type="entry name" value="TPR-like_helical_dom_sf"/>
</dbReference>
<feature type="domain" description="O-antigen ligase-related" evidence="7">
    <location>
        <begin position="477"/>
        <end position="547"/>
    </location>
</feature>
<feature type="transmembrane region" description="Helical" evidence="6">
    <location>
        <begin position="249"/>
        <end position="268"/>
    </location>
</feature>
<sequence>MPKIAKQKTSKKYLNNNDTASKIGLFVFAVACLLIFTAPLLRGLFFTKEVLLTHLISFGLFALWIVKKYFKEEKIILSNPMDYLGLLLVVAYLLPILFQQAVSLRDAIGEALKYINAYFLYLLVKDYAHEIKHRIIIMYSIVLSGVTVAIVGIGSLGGYISLTDSVIGNRISSTFQYPNTLAAMMMTCLFIALGLMLEEDNRWKAYANGVMAYILFFTFIFTYSRAAWLVFPLFFLLYILAIPNMKKIIAILFGISIVIPTLLVMQPFTQVTSSENQGNIKLIGIFIVGIIGFTLLHWVFQWIASKLQSVSVKTLVIIPLIGVLLAGSLGVLAFNITEPLVFDNLNASENKWNSIRRTIEVYPNQNYILSVNVGVEGSNEKQWTWRIRVFGADDKGEQALLDDRIAEVGESGYIKIPFTTELTTEKALIDFTAVHPGIKVTFDEAMLLDGKSNFIQNIKLKYKYLPESLISRLNAIDLNENSSSARLAFYKDGGKIFYDYPIIGAGGKAWGYLYSAYQSYTYYSNEPHNLYLRVLVETGIIGLLVILILLLLLGVELYKAARRYCTINISLVIATLVLLAHSGLDFNFAYFSIILLLFTILSLIQWEPMLNIKILRWTYSRRKVNLAGAFMLSIIFLLFTSSLYTGYSNAMEAVKEAEKGNGGKSLALYQKAVIRDPFSAKYRVDLAQLLRASAQQTQQQKLIFEADKHISAALNNSPYDLDVSYHAIAHFLQRGKFDEAQEIAEDLVKNNPYKPEIYQIKLDAYSSIGDYFMQQEDTKEALKMYEKAMSIKEDIMRANKKTDKKIIQTSATQAKYNKLQYFIKNIESPNKLLQLADYVYISYFSTDFDENNVPDYWRIWNPQNKTQRIESSQKGMKLENIEGDRGGVYSSDISLQPNTKYQVEVEFSEDTNLENARVWVFSRSGEVSLQHQQNSVSSHSESFEFQTQPDIEPGNQYIIVEHKGLSNNSLSVKNFKIIQINNNVID</sequence>
<evidence type="ECO:0000313" key="9">
    <source>
        <dbReference type="Proteomes" id="UP000465601"/>
    </source>
</evidence>
<feature type="transmembrane region" description="Helical" evidence="6">
    <location>
        <begin position="51"/>
        <end position="70"/>
    </location>
</feature>
<feature type="transmembrane region" description="Helical" evidence="6">
    <location>
        <begin position="82"/>
        <end position="101"/>
    </location>
</feature>
<proteinExistence type="predicted"/>
<dbReference type="EMBL" id="WBZB01000026">
    <property type="protein sequence ID" value="KAB3529714.1"/>
    <property type="molecule type" value="Genomic_DNA"/>
</dbReference>
<comment type="caution">
    <text evidence="8">The sequence shown here is derived from an EMBL/GenBank/DDBJ whole genome shotgun (WGS) entry which is preliminary data.</text>
</comment>
<dbReference type="InterPro" id="IPR051533">
    <property type="entry name" value="WaaL-like"/>
</dbReference>
<dbReference type="GO" id="GO:0016020">
    <property type="term" value="C:membrane"/>
    <property type="evidence" value="ECO:0007669"/>
    <property type="project" value="UniProtKB-SubCell"/>
</dbReference>
<feature type="transmembrane region" description="Helical" evidence="6">
    <location>
        <begin position="280"/>
        <end position="300"/>
    </location>
</feature>
<gene>
    <name evidence="8" type="ORF">F8153_08935</name>
</gene>
<dbReference type="PROSITE" id="PS50005">
    <property type="entry name" value="TPR"/>
    <property type="match status" value="1"/>
</dbReference>
<dbReference type="AlphaFoldDB" id="A0A833M9Z1"/>
<accession>A0A833M9Z1</accession>
<keyword evidence="2 6" id="KW-0812">Transmembrane</keyword>
<dbReference type="InterPro" id="IPR019734">
    <property type="entry name" value="TPR_rpt"/>
</dbReference>
<keyword evidence="9" id="KW-1185">Reference proteome</keyword>
<feature type="transmembrane region" description="Helical" evidence="6">
    <location>
        <begin position="588"/>
        <end position="606"/>
    </location>
</feature>
<feature type="repeat" description="TPR" evidence="5">
    <location>
        <begin position="762"/>
        <end position="795"/>
    </location>
</feature>
<dbReference type="SMART" id="SM00028">
    <property type="entry name" value="TPR"/>
    <property type="match status" value="1"/>
</dbReference>
<name>A0A833M9Z1_9FIRM</name>
<feature type="transmembrane region" description="Helical" evidence="6">
    <location>
        <begin position="21"/>
        <end position="45"/>
    </location>
</feature>
<keyword evidence="4 6" id="KW-0472">Membrane</keyword>
<keyword evidence="3 6" id="KW-1133">Transmembrane helix</keyword>
<evidence type="ECO:0000256" key="6">
    <source>
        <dbReference type="SAM" id="Phobius"/>
    </source>
</evidence>
<evidence type="ECO:0000259" key="7">
    <source>
        <dbReference type="Pfam" id="PF04932"/>
    </source>
</evidence>
<dbReference type="RefSeq" id="WP_151866015.1">
    <property type="nucleotide sequence ID" value="NZ_WBZB01000026.1"/>
</dbReference>
<dbReference type="OrthoDB" id="1808577at2"/>
<dbReference type="Pfam" id="PF04932">
    <property type="entry name" value="Wzy_C"/>
    <property type="match status" value="1"/>
</dbReference>